<reference evidence="1" key="1">
    <citation type="submission" date="2021-02" db="EMBL/GenBank/DDBJ databases">
        <authorList>
            <person name="Nowell W R."/>
        </authorList>
    </citation>
    <scope>NUCLEOTIDE SEQUENCE</scope>
</reference>
<dbReference type="Proteomes" id="UP000677228">
    <property type="component" value="Unassembled WGS sequence"/>
</dbReference>
<proteinExistence type="predicted"/>
<accession>A0A8S2G9C1</accession>
<evidence type="ECO:0000313" key="3">
    <source>
        <dbReference type="Proteomes" id="UP000677228"/>
    </source>
</evidence>
<dbReference type="Proteomes" id="UP000682733">
    <property type="component" value="Unassembled WGS sequence"/>
</dbReference>
<evidence type="ECO:0000313" key="2">
    <source>
        <dbReference type="EMBL" id="CAF4506389.1"/>
    </source>
</evidence>
<sequence>MNRMLASNKKKQFSPLLSKLFNFCLRLLFPFHKWLLHSITGKSEIERIISNRTLPYPFRLQQVKNSLQHSKSSDIWQALLNKDCADVNALIVNKKSIKNYYIKDQIQ</sequence>
<dbReference type="AlphaFoldDB" id="A0A8S2G9C1"/>
<feature type="non-terminal residue" evidence="1">
    <location>
        <position position="107"/>
    </location>
</feature>
<evidence type="ECO:0000313" key="1">
    <source>
        <dbReference type="EMBL" id="CAF1654978.1"/>
    </source>
</evidence>
<dbReference type="EMBL" id="CAJNOK010067653">
    <property type="protein sequence ID" value="CAF1654978.1"/>
    <property type="molecule type" value="Genomic_DNA"/>
</dbReference>
<comment type="caution">
    <text evidence="1">The sequence shown here is derived from an EMBL/GenBank/DDBJ whole genome shotgun (WGS) entry which is preliminary data.</text>
</comment>
<gene>
    <name evidence="1" type="ORF">OVA965_LOCUS45026</name>
    <name evidence="2" type="ORF">TMI583_LOCUS48172</name>
</gene>
<protein>
    <submittedName>
        <fullName evidence="1">Uncharacterized protein</fullName>
    </submittedName>
</protein>
<organism evidence="1 3">
    <name type="scientific">Didymodactylos carnosus</name>
    <dbReference type="NCBI Taxonomy" id="1234261"/>
    <lineage>
        <taxon>Eukaryota</taxon>
        <taxon>Metazoa</taxon>
        <taxon>Spiralia</taxon>
        <taxon>Gnathifera</taxon>
        <taxon>Rotifera</taxon>
        <taxon>Eurotatoria</taxon>
        <taxon>Bdelloidea</taxon>
        <taxon>Philodinida</taxon>
        <taxon>Philodinidae</taxon>
        <taxon>Didymodactylos</taxon>
    </lineage>
</organism>
<name>A0A8S2G9C1_9BILA</name>
<dbReference type="EMBL" id="CAJOBA010096870">
    <property type="protein sequence ID" value="CAF4506389.1"/>
    <property type="molecule type" value="Genomic_DNA"/>
</dbReference>